<feature type="transmembrane region" description="Helical" evidence="1">
    <location>
        <begin position="42"/>
        <end position="61"/>
    </location>
</feature>
<name>A0A517SFD8_9PLAN</name>
<reference evidence="2 3" key="1">
    <citation type="submission" date="2019-02" db="EMBL/GenBank/DDBJ databases">
        <title>Deep-cultivation of Planctomycetes and their phenomic and genomic characterization uncovers novel biology.</title>
        <authorList>
            <person name="Wiegand S."/>
            <person name="Jogler M."/>
            <person name="Boedeker C."/>
            <person name="Pinto D."/>
            <person name="Vollmers J."/>
            <person name="Rivas-Marin E."/>
            <person name="Kohn T."/>
            <person name="Peeters S.H."/>
            <person name="Heuer A."/>
            <person name="Rast P."/>
            <person name="Oberbeckmann S."/>
            <person name="Bunk B."/>
            <person name="Jeske O."/>
            <person name="Meyerdierks A."/>
            <person name="Storesund J.E."/>
            <person name="Kallscheuer N."/>
            <person name="Luecker S."/>
            <person name="Lage O.M."/>
            <person name="Pohl T."/>
            <person name="Merkel B.J."/>
            <person name="Hornburger P."/>
            <person name="Mueller R.-W."/>
            <person name="Bruemmer F."/>
            <person name="Labrenz M."/>
            <person name="Spormann A.M."/>
            <person name="Op den Camp H."/>
            <person name="Overmann J."/>
            <person name="Amann R."/>
            <person name="Jetten M.S.M."/>
            <person name="Mascher T."/>
            <person name="Medema M.H."/>
            <person name="Devos D.P."/>
            <person name="Kaster A.-K."/>
            <person name="Ovreas L."/>
            <person name="Rohde M."/>
            <person name="Galperin M.Y."/>
            <person name="Jogler C."/>
        </authorList>
    </citation>
    <scope>NUCLEOTIDE SEQUENCE [LARGE SCALE GENOMIC DNA]</scope>
    <source>
        <strain evidence="2 3">Pan44</strain>
    </source>
</reference>
<gene>
    <name evidence="2" type="ORF">Pan44_28790</name>
</gene>
<evidence type="ECO:0000256" key="1">
    <source>
        <dbReference type="SAM" id="Phobius"/>
    </source>
</evidence>
<protein>
    <submittedName>
        <fullName evidence="2">Uncharacterized protein</fullName>
    </submittedName>
</protein>
<organism evidence="2 3">
    <name type="scientific">Caulifigura coniformis</name>
    <dbReference type="NCBI Taxonomy" id="2527983"/>
    <lineage>
        <taxon>Bacteria</taxon>
        <taxon>Pseudomonadati</taxon>
        <taxon>Planctomycetota</taxon>
        <taxon>Planctomycetia</taxon>
        <taxon>Planctomycetales</taxon>
        <taxon>Planctomycetaceae</taxon>
        <taxon>Caulifigura</taxon>
    </lineage>
</organism>
<keyword evidence="3" id="KW-1185">Reference proteome</keyword>
<dbReference type="OrthoDB" id="5520974at2"/>
<dbReference type="InParanoid" id="A0A517SFD8"/>
<dbReference type="EMBL" id="CP036271">
    <property type="protein sequence ID" value="QDT54841.1"/>
    <property type="molecule type" value="Genomic_DNA"/>
</dbReference>
<dbReference type="Proteomes" id="UP000315700">
    <property type="component" value="Chromosome"/>
</dbReference>
<evidence type="ECO:0000313" key="3">
    <source>
        <dbReference type="Proteomes" id="UP000315700"/>
    </source>
</evidence>
<dbReference type="KEGG" id="ccos:Pan44_28790"/>
<keyword evidence="1" id="KW-0472">Membrane</keyword>
<keyword evidence="1" id="KW-0812">Transmembrane</keyword>
<dbReference type="AlphaFoldDB" id="A0A517SFD8"/>
<sequence length="64" mass="7029">MIARNGSPSLFTAYGPQTMREPLTADEVTTFVGRIDEWIERHPGTCIAVALSAGVALGWLIKRR</sequence>
<keyword evidence="1" id="KW-1133">Transmembrane helix</keyword>
<accession>A0A517SFD8</accession>
<proteinExistence type="predicted"/>
<evidence type="ECO:0000313" key="2">
    <source>
        <dbReference type="EMBL" id="QDT54841.1"/>
    </source>
</evidence>
<dbReference type="RefSeq" id="WP_145030663.1">
    <property type="nucleotide sequence ID" value="NZ_CP036271.1"/>
</dbReference>